<dbReference type="EC" id="3.4.21.89" evidence="4 12"/>
<feature type="active site" evidence="11">
    <location>
        <position position="76"/>
    </location>
</feature>
<evidence type="ECO:0000256" key="1">
    <source>
        <dbReference type="ARBA" id="ARBA00000677"/>
    </source>
</evidence>
<dbReference type="SUPFAM" id="SSF51306">
    <property type="entry name" value="LexA/Signal peptidase"/>
    <property type="match status" value="1"/>
</dbReference>
<feature type="domain" description="Peptidase S26" evidence="14">
    <location>
        <begin position="9"/>
        <end position="171"/>
    </location>
</feature>
<evidence type="ECO:0000313" key="15">
    <source>
        <dbReference type="EMBL" id="RSU08239.1"/>
    </source>
</evidence>
<keyword evidence="7" id="KW-0812">Transmembrane</keyword>
<dbReference type="RefSeq" id="WP_126822650.1">
    <property type="nucleotide sequence ID" value="NZ_JBHLWU010000001.1"/>
</dbReference>
<dbReference type="PRINTS" id="PR00727">
    <property type="entry name" value="LEADERPTASE"/>
</dbReference>
<evidence type="ECO:0000256" key="4">
    <source>
        <dbReference type="ARBA" id="ARBA00013208"/>
    </source>
</evidence>
<dbReference type="GO" id="GO:0005886">
    <property type="term" value="C:plasma membrane"/>
    <property type="evidence" value="ECO:0007669"/>
    <property type="project" value="UniProtKB-SubCell"/>
</dbReference>
<dbReference type="InterPro" id="IPR019533">
    <property type="entry name" value="Peptidase_S26"/>
</dbReference>
<dbReference type="InterPro" id="IPR019757">
    <property type="entry name" value="Pept_S26A_signal_pept_1_Lys-AS"/>
</dbReference>
<dbReference type="EMBL" id="NGJZ01000001">
    <property type="protein sequence ID" value="RSU08239.1"/>
    <property type="molecule type" value="Genomic_DNA"/>
</dbReference>
<evidence type="ECO:0000259" key="14">
    <source>
        <dbReference type="Pfam" id="PF10502"/>
    </source>
</evidence>
<feature type="active site" evidence="11">
    <location>
        <position position="37"/>
    </location>
</feature>
<comment type="similarity">
    <text evidence="3 13">Belongs to the peptidase S26 family.</text>
</comment>
<organism evidence="15 16">
    <name type="scientific">Vagococcus entomophilus</name>
    <dbReference type="NCBI Taxonomy" id="1160095"/>
    <lineage>
        <taxon>Bacteria</taxon>
        <taxon>Bacillati</taxon>
        <taxon>Bacillota</taxon>
        <taxon>Bacilli</taxon>
        <taxon>Lactobacillales</taxon>
        <taxon>Enterococcaceae</taxon>
        <taxon>Vagococcus</taxon>
    </lineage>
</organism>
<dbReference type="GO" id="GO:0004252">
    <property type="term" value="F:serine-type endopeptidase activity"/>
    <property type="evidence" value="ECO:0007669"/>
    <property type="project" value="InterPro"/>
</dbReference>
<dbReference type="Pfam" id="PF10502">
    <property type="entry name" value="Peptidase_S26"/>
    <property type="match status" value="1"/>
</dbReference>
<dbReference type="Gene3D" id="2.10.109.10">
    <property type="entry name" value="Umud Fragment, subunit A"/>
    <property type="match status" value="1"/>
</dbReference>
<dbReference type="OrthoDB" id="9802919at2"/>
<evidence type="ECO:0000256" key="3">
    <source>
        <dbReference type="ARBA" id="ARBA00009370"/>
    </source>
</evidence>
<keyword evidence="10" id="KW-0472">Membrane</keyword>
<keyword evidence="16" id="KW-1185">Reference proteome</keyword>
<comment type="catalytic activity">
    <reaction evidence="1 12">
        <text>Cleavage of hydrophobic, N-terminal signal or leader sequences from secreted and periplasmic proteins.</text>
        <dbReference type="EC" id="3.4.21.89"/>
    </reaction>
</comment>
<evidence type="ECO:0000256" key="13">
    <source>
        <dbReference type="RuleBase" id="RU362042"/>
    </source>
</evidence>
<dbReference type="CDD" id="cd06530">
    <property type="entry name" value="S26_SPase_I"/>
    <property type="match status" value="1"/>
</dbReference>
<sequence>MKQKELIKNVIWFVGLIAVLWGLRAFVFSPVVVSGDSMKPTLVDGERVIALKNVKIKRFDIVTFPAPDEAGRDYIKRVIGLPGDTIEYKDDTLYINGKKYSEPYLNEYKAKLANGAKLTDDFTLENKLNVTKVPEGQLFVLGDNRQISKDSRYIGFISESKILGDVRFSIWPISKFGTID</sequence>
<evidence type="ECO:0000256" key="7">
    <source>
        <dbReference type="ARBA" id="ARBA00022692"/>
    </source>
</evidence>
<dbReference type="PROSITE" id="PS00760">
    <property type="entry name" value="SPASE_I_2"/>
    <property type="match status" value="1"/>
</dbReference>
<dbReference type="Proteomes" id="UP000288669">
    <property type="component" value="Unassembled WGS sequence"/>
</dbReference>
<comment type="caution">
    <text evidence="15">The sequence shown here is derived from an EMBL/GenBank/DDBJ whole genome shotgun (WGS) entry which is preliminary data.</text>
</comment>
<keyword evidence="8 12" id="KW-0378">Hydrolase</keyword>
<dbReference type="FunFam" id="2.10.109.10:FF:000008">
    <property type="entry name" value="Signal peptidase I"/>
    <property type="match status" value="1"/>
</dbReference>
<name>A0A430AJL5_9ENTE</name>
<dbReference type="InterPro" id="IPR019756">
    <property type="entry name" value="Pept_S26A_signal_pept_1_Ser-AS"/>
</dbReference>
<protein>
    <recommendedName>
        <fullName evidence="4 12">Signal peptidase I</fullName>
        <ecNumber evidence="4 12">3.4.21.89</ecNumber>
    </recommendedName>
</protein>
<keyword evidence="5" id="KW-1003">Cell membrane</keyword>
<dbReference type="PANTHER" id="PTHR43390">
    <property type="entry name" value="SIGNAL PEPTIDASE I"/>
    <property type="match status" value="1"/>
</dbReference>
<evidence type="ECO:0000256" key="11">
    <source>
        <dbReference type="PIRSR" id="PIRSR600223-1"/>
    </source>
</evidence>
<dbReference type="InterPro" id="IPR019758">
    <property type="entry name" value="Pept_S26A_signal_pept_1_CS"/>
</dbReference>
<reference evidence="15 16" key="1">
    <citation type="submission" date="2017-05" db="EMBL/GenBank/DDBJ databases">
        <title>Vagococcus spp. assemblies.</title>
        <authorList>
            <person name="Gulvik C.A."/>
        </authorList>
    </citation>
    <scope>NUCLEOTIDE SEQUENCE [LARGE SCALE GENOMIC DNA]</scope>
    <source>
        <strain evidence="15 16">DSM 24756</strain>
    </source>
</reference>
<dbReference type="GO" id="GO:0006465">
    <property type="term" value="P:signal peptide processing"/>
    <property type="evidence" value="ECO:0007669"/>
    <property type="project" value="InterPro"/>
</dbReference>
<keyword evidence="6 12" id="KW-0645">Protease</keyword>
<dbReference type="GO" id="GO:0009003">
    <property type="term" value="F:signal peptidase activity"/>
    <property type="evidence" value="ECO:0007669"/>
    <property type="project" value="UniProtKB-EC"/>
</dbReference>
<evidence type="ECO:0000256" key="10">
    <source>
        <dbReference type="ARBA" id="ARBA00023136"/>
    </source>
</evidence>
<dbReference type="NCBIfam" id="TIGR02227">
    <property type="entry name" value="sigpep_I_bact"/>
    <property type="match status" value="1"/>
</dbReference>
<evidence type="ECO:0000256" key="12">
    <source>
        <dbReference type="RuleBase" id="RU003993"/>
    </source>
</evidence>
<keyword evidence="9" id="KW-1133">Transmembrane helix</keyword>
<evidence type="ECO:0000256" key="9">
    <source>
        <dbReference type="ARBA" id="ARBA00022989"/>
    </source>
</evidence>
<dbReference type="PANTHER" id="PTHR43390:SF8">
    <property type="entry name" value="SIGNAL PEPTIDASE I"/>
    <property type="match status" value="1"/>
</dbReference>
<evidence type="ECO:0000256" key="5">
    <source>
        <dbReference type="ARBA" id="ARBA00022475"/>
    </source>
</evidence>
<evidence type="ECO:0000256" key="8">
    <source>
        <dbReference type="ARBA" id="ARBA00022801"/>
    </source>
</evidence>
<comment type="subcellular location">
    <subcellularLocation>
        <location evidence="2">Cell membrane</location>
        <topology evidence="2">Single-pass type II membrane protein</topology>
    </subcellularLocation>
    <subcellularLocation>
        <location evidence="13">Membrane</location>
        <topology evidence="13">Single-pass type II membrane protein</topology>
    </subcellularLocation>
</comment>
<evidence type="ECO:0000256" key="2">
    <source>
        <dbReference type="ARBA" id="ARBA00004401"/>
    </source>
</evidence>
<accession>A0A430AJL5</accession>
<dbReference type="PROSITE" id="PS00761">
    <property type="entry name" value="SPASE_I_3"/>
    <property type="match status" value="1"/>
</dbReference>
<dbReference type="PROSITE" id="PS00501">
    <property type="entry name" value="SPASE_I_1"/>
    <property type="match status" value="1"/>
</dbReference>
<dbReference type="AlphaFoldDB" id="A0A430AJL5"/>
<dbReference type="InterPro" id="IPR036286">
    <property type="entry name" value="LexA/Signal_pep-like_sf"/>
</dbReference>
<evidence type="ECO:0000313" key="16">
    <source>
        <dbReference type="Proteomes" id="UP000288669"/>
    </source>
</evidence>
<proteinExistence type="inferred from homology"/>
<evidence type="ECO:0000256" key="6">
    <source>
        <dbReference type="ARBA" id="ARBA00022670"/>
    </source>
</evidence>
<dbReference type="InterPro" id="IPR000223">
    <property type="entry name" value="Pept_S26A_signal_pept_1"/>
</dbReference>
<gene>
    <name evidence="15" type="ORF">CBF30_03080</name>
</gene>